<comment type="caution">
    <text evidence="4">The sequence shown here is derived from an EMBL/GenBank/DDBJ whole genome shotgun (WGS) entry which is preliminary data.</text>
</comment>
<keyword evidence="1" id="KW-0175">Coiled coil</keyword>
<protein>
    <recommendedName>
        <fullName evidence="3">BZIP domain-containing protein</fullName>
    </recommendedName>
</protein>
<dbReference type="GO" id="GO:0003700">
    <property type="term" value="F:DNA-binding transcription factor activity"/>
    <property type="evidence" value="ECO:0007669"/>
    <property type="project" value="InterPro"/>
</dbReference>
<dbReference type="CDD" id="cd12193">
    <property type="entry name" value="bZIP_GCN4"/>
    <property type="match status" value="1"/>
</dbReference>
<feature type="region of interest" description="Disordered" evidence="2">
    <location>
        <begin position="789"/>
        <end position="850"/>
    </location>
</feature>
<dbReference type="OrthoDB" id="2257100at2759"/>
<accession>A0A1Y1ZPC8</accession>
<evidence type="ECO:0000313" key="5">
    <source>
        <dbReference type="Proteomes" id="UP000193920"/>
    </source>
</evidence>
<dbReference type="AlphaFoldDB" id="A0A1Y1ZPC8"/>
<evidence type="ECO:0000256" key="2">
    <source>
        <dbReference type="SAM" id="MobiDB-lite"/>
    </source>
</evidence>
<dbReference type="EMBL" id="MCOG01000377">
    <property type="protein sequence ID" value="ORY11857.1"/>
    <property type="molecule type" value="Genomic_DNA"/>
</dbReference>
<dbReference type="InterPro" id="IPR004827">
    <property type="entry name" value="bZIP"/>
</dbReference>
<dbReference type="Proteomes" id="UP000193920">
    <property type="component" value="Unassembled WGS sequence"/>
</dbReference>
<sequence length="850" mass="92101">MNNKGFQGFGTNPPSQTQLYPDGTIRIIQNTVANPMTQDTKWIATTAMIQQPQQPQQPQEQHPHQHPQIVQSNEISSQTIYYSQGQGQGQGQPIIVKQSSLSGNTVNTTTPTIPYNSSVYTAQAQAQVQAQVQAQAQTQAQAQAQAQTQLQLQGQVQGQTQVIPLYSTSQMNIQMANTPPNAPINTLSGSNIINDISTTYTVAQETKNYTNPIFVLPSPSTPTPQINYTTSNTATVTPTSSTTTTTNNNNNINSSPTLIQIQQQTPPQTTLQQSTNGSNYITVQKANGLTSTQQVILQAPPTPYSNSPTTAQVQVLTQNGNNSVLSPTQIQYQYSVTPPLSSEKEIKIKQENKISPEMTILGVDKIENGHIIKQENINNSNSNIETSNSLSQTQEKENTNTTLTKENLSPAGEDKGKLEHQSSISQTHGNIISSSIITSSTSIPSSSTILTTSNTSNKMEIITGSTVKEEQLNLNSMNTSSSLNPNSGIKETGNIMNIDSIDTKINNINGLAVIATTNATAMMTQGMIQNTTPTANTTQNINMIQGVQGGVGVNLRMNITSPVNGINVLNGMNNVNYISNVNVNPINTVSTMNGTTSVNNVVPMNSMNTVNTMNGLNGTGGNVNVNVNGISSVNGVQIATAIPQPVQSMNNINMISNNGGNIISISPTSSTLPINANQSINLYYNQGSNGYPRTKNSHIVDPDVPLEVLIKRRKNTEAARRSRLRKAERIQVLTEIVHNLEEKNKEYTLKIAELQGEQANWVKKEEEYTSTIKQLQDKIKLKDKIKLQDKHNDTKSKDTTNSTTVNNDENDKNSFNISTPTATSSTDTESTKVDSESTSTVSTKDYTIEK</sequence>
<feature type="region of interest" description="Disordered" evidence="2">
    <location>
        <begin position="230"/>
        <end position="252"/>
    </location>
</feature>
<feature type="domain" description="BZIP" evidence="3">
    <location>
        <begin position="711"/>
        <end position="757"/>
    </location>
</feature>
<evidence type="ECO:0000256" key="1">
    <source>
        <dbReference type="SAM" id="Coils"/>
    </source>
</evidence>
<feature type="compositionally biased region" description="Polar residues" evidence="2">
    <location>
        <begin position="813"/>
        <end position="828"/>
    </location>
</feature>
<feature type="compositionally biased region" description="Basic and acidic residues" evidence="2">
    <location>
        <begin position="789"/>
        <end position="798"/>
    </location>
</feature>
<feature type="coiled-coil region" evidence="1">
    <location>
        <begin position="730"/>
        <end position="757"/>
    </location>
</feature>
<dbReference type="PROSITE" id="PS50217">
    <property type="entry name" value="BZIP"/>
    <property type="match status" value="1"/>
</dbReference>
<reference evidence="4 5" key="1">
    <citation type="submission" date="2016-08" db="EMBL/GenBank/DDBJ databases">
        <title>A Parts List for Fungal Cellulosomes Revealed by Comparative Genomics.</title>
        <authorList>
            <consortium name="DOE Joint Genome Institute"/>
            <person name="Haitjema C.H."/>
            <person name="Gilmore S.P."/>
            <person name="Henske J.K."/>
            <person name="Solomon K.V."/>
            <person name="De Groot R."/>
            <person name="Kuo A."/>
            <person name="Mondo S.J."/>
            <person name="Salamov A.A."/>
            <person name="Labutti K."/>
            <person name="Zhao Z."/>
            <person name="Chiniquy J."/>
            <person name="Barry K."/>
            <person name="Brewer H.M."/>
            <person name="Purvine S.O."/>
            <person name="Wright A.T."/>
            <person name="Boxma B."/>
            <person name="Van Alen T."/>
            <person name="Hackstein J.H."/>
            <person name="Baker S.E."/>
            <person name="Grigoriev I.V."/>
            <person name="O'Malley M.A."/>
        </authorList>
    </citation>
    <scope>NUCLEOTIDE SEQUENCE [LARGE SCALE GENOMIC DNA]</scope>
    <source>
        <strain evidence="4 5">G1</strain>
    </source>
</reference>
<dbReference type="InterPro" id="IPR046347">
    <property type="entry name" value="bZIP_sf"/>
</dbReference>
<evidence type="ECO:0000259" key="3">
    <source>
        <dbReference type="PROSITE" id="PS50217"/>
    </source>
</evidence>
<organism evidence="4 5">
    <name type="scientific">Neocallimastix californiae</name>
    <dbReference type="NCBI Taxonomy" id="1754190"/>
    <lineage>
        <taxon>Eukaryota</taxon>
        <taxon>Fungi</taxon>
        <taxon>Fungi incertae sedis</taxon>
        <taxon>Chytridiomycota</taxon>
        <taxon>Chytridiomycota incertae sedis</taxon>
        <taxon>Neocallimastigomycetes</taxon>
        <taxon>Neocallimastigales</taxon>
        <taxon>Neocallimastigaceae</taxon>
        <taxon>Neocallimastix</taxon>
    </lineage>
</organism>
<proteinExistence type="predicted"/>
<evidence type="ECO:0000313" key="4">
    <source>
        <dbReference type="EMBL" id="ORY11857.1"/>
    </source>
</evidence>
<gene>
    <name evidence="4" type="ORF">LY90DRAFT_708753</name>
</gene>
<dbReference type="SUPFAM" id="SSF57959">
    <property type="entry name" value="Leucine zipper domain"/>
    <property type="match status" value="1"/>
</dbReference>
<name>A0A1Y1ZPC8_9FUNG</name>
<dbReference type="Gene3D" id="3.30.160.60">
    <property type="entry name" value="Classic Zinc Finger"/>
    <property type="match status" value="1"/>
</dbReference>
<dbReference type="Pfam" id="PF07716">
    <property type="entry name" value="bZIP_2"/>
    <property type="match status" value="1"/>
</dbReference>
<dbReference type="SMART" id="SM00338">
    <property type="entry name" value="BRLZ"/>
    <property type="match status" value="1"/>
</dbReference>
<dbReference type="PROSITE" id="PS00036">
    <property type="entry name" value="BZIP_BASIC"/>
    <property type="match status" value="1"/>
</dbReference>
<feature type="compositionally biased region" description="Low complexity" evidence="2">
    <location>
        <begin position="377"/>
        <end position="408"/>
    </location>
</feature>
<keyword evidence="5" id="KW-1185">Reference proteome</keyword>
<feature type="region of interest" description="Disordered" evidence="2">
    <location>
        <begin position="377"/>
        <end position="426"/>
    </location>
</feature>
<dbReference type="STRING" id="1754190.A0A1Y1ZPC8"/>
<feature type="region of interest" description="Disordered" evidence="2">
    <location>
        <begin position="49"/>
        <end position="69"/>
    </location>
</feature>
<feature type="compositionally biased region" description="Polar residues" evidence="2">
    <location>
        <begin position="836"/>
        <end position="850"/>
    </location>
</feature>
<feature type="compositionally biased region" description="Low complexity" evidence="2">
    <location>
        <begin position="50"/>
        <end position="60"/>
    </location>
</feature>